<dbReference type="RefSeq" id="WP_074699433.1">
    <property type="nucleotide sequence ID" value="NZ_CP018863.1"/>
</dbReference>
<dbReference type="Proteomes" id="UP000181917">
    <property type="component" value="Unassembled WGS sequence"/>
</dbReference>
<evidence type="ECO:0000313" key="2">
    <source>
        <dbReference type="Proteomes" id="UP000181917"/>
    </source>
</evidence>
<dbReference type="KEGG" id="acry:AC20117_12665"/>
<protein>
    <submittedName>
        <fullName evidence="1">Uncharacterized protein family (UPF0158)</fullName>
    </submittedName>
</protein>
<reference evidence="1 2" key="1">
    <citation type="submission" date="2016-10" db="EMBL/GenBank/DDBJ databases">
        <authorList>
            <person name="de Groot N.N."/>
        </authorList>
    </citation>
    <scope>NUCLEOTIDE SEQUENCE [LARGE SCALE GENOMIC DNA]</scope>
    <source>
        <strain evidence="1 2">DSM 20117</strain>
    </source>
</reference>
<dbReference type="AlphaFoldDB" id="A0A1H1AHH7"/>
<sequence>MLSLKNIDLDMLTTAMENASYEMQWWLDPDTGGLELTGDMVDEGLLPEQLEERGYVAVEMADSHRGYRDMEDFIATLEDEKARAALFHAIERKRPFRHFKDALYGYPQVQEDWYAFHEKRMRHHAVTWLLSKGIIDEQEARRELGEDS</sequence>
<dbReference type="InterPro" id="IPR005361">
    <property type="entry name" value="UPF0158"/>
</dbReference>
<name>A0A1H1AHH7_9MICC</name>
<organism evidence="1 2">
    <name type="scientific">Crystallibacter crystallopoietes</name>
    <dbReference type="NCBI Taxonomy" id="37928"/>
    <lineage>
        <taxon>Bacteria</taxon>
        <taxon>Bacillati</taxon>
        <taxon>Actinomycetota</taxon>
        <taxon>Actinomycetes</taxon>
        <taxon>Micrococcales</taxon>
        <taxon>Micrococcaceae</taxon>
        <taxon>Crystallibacter</taxon>
    </lineage>
</organism>
<dbReference type="EMBL" id="FNKH01000002">
    <property type="protein sequence ID" value="SDQ39154.1"/>
    <property type="molecule type" value="Genomic_DNA"/>
</dbReference>
<dbReference type="OrthoDB" id="9816539at2"/>
<accession>A0A1H1AHH7</accession>
<gene>
    <name evidence="1" type="ORF">SAMN04489742_0930</name>
</gene>
<proteinExistence type="predicted"/>
<dbReference type="STRING" id="37928.SAMN04489742_0930"/>
<evidence type="ECO:0000313" key="1">
    <source>
        <dbReference type="EMBL" id="SDQ39154.1"/>
    </source>
</evidence>
<keyword evidence="2" id="KW-1185">Reference proteome</keyword>
<dbReference type="Pfam" id="PF03682">
    <property type="entry name" value="UPF0158"/>
    <property type="match status" value="1"/>
</dbReference>